<dbReference type="EMBL" id="CP016769">
    <property type="protein sequence ID" value="ASY10039.1"/>
    <property type="molecule type" value="Genomic_DNA"/>
</dbReference>
<evidence type="ECO:0000313" key="2">
    <source>
        <dbReference type="EMBL" id="ASY10039.1"/>
    </source>
</evidence>
<gene>
    <name evidence="2" type="ORF">A1s21148_00360</name>
</gene>
<dbReference type="SUPFAM" id="SSF53756">
    <property type="entry name" value="UDP-Glycosyltransferase/glycogen phosphorylase"/>
    <property type="match status" value="1"/>
</dbReference>
<dbReference type="GO" id="GO:0009103">
    <property type="term" value="P:lipopolysaccharide biosynthetic process"/>
    <property type="evidence" value="ECO:0007669"/>
    <property type="project" value="TreeGrafter"/>
</dbReference>
<accession>A0AAD0E2M8</accession>
<dbReference type="PANTHER" id="PTHR46401:SF2">
    <property type="entry name" value="GLYCOSYLTRANSFERASE WBBK-RELATED"/>
    <property type="match status" value="1"/>
</dbReference>
<dbReference type="RefSeq" id="WP_095670526.1">
    <property type="nucleotide sequence ID" value="NZ_CP016769.1"/>
</dbReference>
<dbReference type="PANTHER" id="PTHR46401">
    <property type="entry name" value="GLYCOSYLTRANSFERASE WBBK-RELATED"/>
    <property type="match status" value="1"/>
</dbReference>
<protein>
    <submittedName>
        <fullName evidence="2">Glycosyltransferase</fullName>
    </submittedName>
</protein>
<organism evidence="2 3">
    <name type="scientific">Candidatus Planktophila lacus</name>
    <dbReference type="NCBI Taxonomy" id="1884913"/>
    <lineage>
        <taxon>Bacteria</taxon>
        <taxon>Bacillati</taxon>
        <taxon>Actinomycetota</taxon>
        <taxon>Actinomycetes</taxon>
        <taxon>Candidatus Nanopelagicales</taxon>
        <taxon>Candidatus Nanopelagicaceae</taxon>
        <taxon>Candidatus Planktophila</taxon>
    </lineage>
</organism>
<dbReference type="GO" id="GO:0016757">
    <property type="term" value="F:glycosyltransferase activity"/>
    <property type="evidence" value="ECO:0007669"/>
    <property type="project" value="TreeGrafter"/>
</dbReference>
<proteinExistence type="predicted"/>
<keyword evidence="3" id="KW-1185">Reference proteome</keyword>
<sequence>MENKDRYSFFSLAGFSYSRGAVYLNGGERLFSSNSKFTEVPSKLLTDLPSLISRIRSAASQNSKIVVLSPSHLLVPVIKIITGKSIILDAGWSLTEAEIARWHGIGSVPRIVKCLIIDFLAFQLASKIIVETNHQKSFISSRFLIRKNKIIVLMTGFDEVNFNEKSKKPFELEDTNGTVSQPIVLFRGSYTNEAGFELLSEVSKRMENIDIQFIISSNRIPRELVFGKNTILISRRISNREMKYLYEIATVCIGQITNRPRLKNTIPHKAFEAAFFGKPYLSSDTLGIREFLPENNQCYYLEESSVACLEKAILEITANAKIQSDLSLNIAKRYKEVATQATLSLKFFEIISN</sequence>
<dbReference type="Proteomes" id="UP000217144">
    <property type="component" value="Chromosome"/>
</dbReference>
<dbReference type="KEGG" id="plan:A1s21148_00360"/>
<keyword evidence="1" id="KW-0808">Transferase</keyword>
<evidence type="ECO:0000256" key="1">
    <source>
        <dbReference type="ARBA" id="ARBA00022679"/>
    </source>
</evidence>
<dbReference type="AlphaFoldDB" id="A0AAD0E2M8"/>
<evidence type="ECO:0000313" key="3">
    <source>
        <dbReference type="Proteomes" id="UP000217144"/>
    </source>
</evidence>
<dbReference type="Gene3D" id="3.40.50.2000">
    <property type="entry name" value="Glycogen Phosphorylase B"/>
    <property type="match status" value="1"/>
</dbReference>
<name>A0AAD0E2M8_9ACTN</name>
<reference evidence="2 3" key="1">
    <citation type="submission" date="2016-07" db="EMBL/GenBank/DDBJ databases">
        <title>High microdiversification within the ubiquitous acI lineage of Actinobacteria.</title>
        <authorList>
            <person name="Neuenschwander S.M."/>
            <person name="Salcher M."/>
            <person name="Ghai R."/>
            <person name="Pernthaler J."/>
        </authorList>
    </citation>
    <scope>NUCLEOTIDE SEQUENCE [LARGE SCALE GENOMIC DNA]</scope>
    <source>
        <strain evidence="2">MMS-21-148</strain>
    </source>
</reference>